<protein>
    <submittedName>
        <fullName evidence="1">Uncharacterized protein</fullName>
    </submittedName>
</protein>
<name>A0AAN7ZT84_9PEZI</name>
<evidence type="ECO:0000313" key="2">
    <source>
        <dbReference type="Proteomes" id="UP001310594"/>
    </source>
</evidence>
<sequence>MATVAAMHTLIGLLHKEHMPQCYETEDDGSGQGLNLAESHQFPGWEEVGLGVDHTSNEHYDWDHANDGARTPDGAPQEVGTRDDAVRFVDNGWGSLKSFFGDCGAMCGKSIEMEDERENEMFIQEAKKEARANLRMMVREERDAMKEVAHWKFGQSVDGCECLACEYEYTSSTEWFEPRLAAHIYGDREERTVVCGQVGWQRRFGELEALSLRGEMRFFEDTWTVRSSR</sequence>
<proteinExistence type="predicted"/>
<accession>A0AAN7ZT84</accession>
<gene>
    <name evidence="1" type="ORF">LTR97_008104</name>
</gene>
<dbReference type="Proteomes" id="UP001310594">
    <property type="component" value="Unassembled WGS sequence"/>
</dbReference>
<organism evidence="1 2">
    <name type="scientific">Elasticomyces elasticus</name>
    <dbReference type="NCBI Taxonomy" id="574655"/>
    <lineage>
        <taxon>Eukaryota</taxon>
        <taxon>Fungi</taxon>
        <taxon>Dikarya</taxon>
        <taxon>Ascomycota</taxon>
        <taxon>Pezizomycotina</taxon>
        <taxon>Dothideomycetes</taxon>
        <taxon>Dothideomycetidae</taxon>
        <taxon>Mycosphaerellales</taxon>
        <taxon>Teratosphaeriaceae</taxon>
        <taxon>Elasticomyces</taxon>
    </lineage>
</organism>
<comment type="caution">
    <text evidence="1">The sequence shown here is derived from an EMBL/GenBank/DDBJ whole genome shotgun (WGS) entry which is preliminary data.</text>
</comment>
<dbReference type="EMBL" id="JAVRQU010000012">
    <property type="protein sequence ID" value="KAK5696800.1"/>
    <property type="molecule type" value="Genomic_DNA"/>
</dbReference>
<evidence type="ECO:0000313" key="1">
    <source>
        <dbReference type="EMBL" id="KAK5696800.1"/>
    </source>
</evidence>
<reference evidence="1" key="1">
    <citation type="submission" date="2023-08" db="EMBL/GenBank/DDBJ databases">
        <title>Black Yeasts Isolated from many extreme environments.</title>
        <authorList>
            <person name="Coleine C."/>
            <person name="Stajich J.E."/>
            <person name="Selbmann L."/>
        </authorList>
    </citation>
    <scope>NUCLEOTIDE SEQUENCE</scope>
    <source>
        <strain evidence="1">CCFEE 5810</strain>
    </source>
</reference>
<dbReference type="AlphaFoldDB" id="A0AAN7ZT84"/>